<feature type="region of interest" description="Disordered" evidence="2">
    <location>
        <begin position="57"/>
        <end position="89"/>
    </location>
</feature>
<proteinExistence type="predicted"/>
<dbReference type="KEGG" id="aant:HUK68_13565"/>
<evidence type="ECO:0000256" key="3">
    <source>
        <dbReference type="SAM" id="SignalP"/>
    </source>
</evidence>
<dbReference type="RefSeq" id="WP_175504642.1">
    <property type="nucleotide sequence ID" value="NZ_CP054840.1"/>
</dbReference>
<reference evidence="4 5" key="1">
    <citation type="submission" date="2020-06" db="EMBL/GenBank/DDBJ databases">
        <title>Acidovorax antarctica sp. nov., isolated from Corinth ice sheet soil, Antarctic Fields Peninsula.</title>
        <authorList>
            <person name="Xu Q."/>
            <person name="Peng F."/>
        </authorList>
    </citation>
    <scope>NUCLEOTIDE SEQUENCE [LARGE SCALE GENOMIC DNA]</scope>
    <source>
        <strain evidence="4 5">16-35-5</strain>
    </source>
</reference>
<feature type="signal peptide" evidence="3">
    <location>
        <begin position="1"/>
        <end position="19"/>
    </location>
</feature>
<evidence type="ECO:0000313" key="4">
    <source>
        <dbReference type="EMBL" id="QKV53836.1"/>
    </source>
</evidence>
<keyword evidence="3" id="KW-0732">Signal</keyword>
<evidence type="ECO:0000313" key="5">
    <source>
        <dbReference type="Proteomes" id="UP000509579"/>
    </source>
</evidence>
<keyword evidence="5" id="KW-1185">Reference proteome</keyword>
<accession>A0A6N1X7V5</accession>
<dbReference type="EMBL" id="CP054840">
    <property type="protein sequence ID" value="QKV53836.1"/>
    <property type="molecule type" value="Genomic_DNA"/>
</dbReference>
<feature type="chain" id="PRO_5027015700" description="DUF4124 domain-containing protein" evidence="3">
    <location>
        <begin position="20"/>
        <end position="170"/>
    </location>
</feature>
<organism evidence="4 5">
    <name type="scientific">Comamonas antarctica</name>
    <dbReference type="NCBI Taxonomy" id="2743470"/>
    <lineage>
        <taxon>Bacteria</taxon>
        <taxon>Pseudomonadati</taxon>
        <taxon>Pseudomonadota</taxon>
        <taxon>Betaproteobacteria</taxon>
        <taxon>Burkholderiales</taxon>
        <taxon>Comamonadaceae</taxon>
        <taxon>Comamonas</taxon>
    </lineage>
</organism>
<evidence type="ECO:0000256" key="1">
    <source>
        <dbReference type="SAM" id="Coils"/>
    </source>
</evidence>
<dbReference type="AlphaFoldDB" id="A0A6N1X7V5"/>
<feature type="compositionally biased region" description="Low complexity" evidence="2">
    <location>
        <begin position="57"/>
        <end position="82"/>
    </location>
</feature>
<sequence length="170" mass="18217">MKKLLVLLSLPLLGSLAWSQSTIYRCGNEYTNNASRAKEQGCKPVDGGHVTVIHGAPPATAVPSAPAARSNAPAPRADNAAQRARDSDARAILQGELAKSQERMAQLELEYNNGYPERTALELRNPQAHIERTASLKAQIARHQSDIDGLRREIARLPAEAAPAAGVPVN</sequence>
<keyword evidence="1" id="KW-0175">Coiled coil</keyword>
<gene>
    <name evidence="4" type="ORF">HUK68_13565</name>
</gene>
<evidence type="ECO:0000256" key="2">
    <source>
        <dbReference type="SAM" id="MobiDB-lite"/>
    </source>
</evidence>
<feature type="coiled-coil region" evidence="1">
    <location>
        <begin position="90"/>
        <end position="153"/>
    </location>
</feature>
<name>A0A6N1X7V5_9BURK</name>
<protein>
    <recommendedName>
        <fullName evidence="6">DUF4124 domain-containing protein</fullName>
    </recommendedName>
</protein>
<evidence type="ECO:0008006" key="6">
    <source>
        <dbReference type="Google" id="ProtNLM"/>
    </source>
</evidence>
<dbReference type="Proteomes" id="UP000509579">
    <property type="component" value="Chromosome"/>
</dbReference>